<evidence type="ECO:0000313" key="1">
    <source>
        <dbReference type="EMBL" id="ORT88804.1"/>
    </source>
</evidence>
<gene>
    <name evidence="1" type="ORF">B7G54_01065</name>
</gene>
<dbReference type="OrthoDB" id="9016427at2"/>
<proteinExistence type="predicted"/>
<organism evidence="1 2">
    <name type="scientific">Burkholderia puraquae</name>
    <dbReference type="NCBI Taxonomy" id="1904757"/>
    <lineage>
        <taxon>Bacteria</taxon>
        <taxon>Pseudomonadati</taxon>
        <taxon>Pseudomonadota</taxon>
        <taxon>Betaproteobacteria</taxon>
        <taxon>Burkholderiales</taxon>
        <taxon>Burkholderiaceae</taxon>
        <taxon>Burkholderia</taxon>
        <taxon>Burkholderia cepacia complex</taxon>
    </lineage>
</organism>
<dbReference type="AlphaFoldDB" id="A0A1X1PNJ7"/>
<dbReference type="Proteomes" id="UP000193146">
    <property type="component" value="Unassembled WGS sequence"/>
</dbReference>
<dbReference type="EMBL" id="NBYX01000001">
    <property type="protein sequence ID" value="ORT88804.1"/>
    <property type="molecule type" value="Genomic_DNA"/>
</dbReference>
<evidence type="ECO:0000313" key="2">
    <source>
        <dbReference type="Proteomes" id="UP000193146"/>
    </source>
</evidence>
<keyword evidence="2" id="KW-1185">Reference proteome</keyword>
<protein>
    <submittedName>
        <fullName evidence="1">Uncharacterized protein</fullName>
    </submittedName>
</protein>
<name>A0A1X1PNJ7_9BURK</name>
<reference evidence="1 2" key="1">
    <citation type="submission" date="2017-04" db="EMBL/GenBank/DDBJ databases">
        <title>Burkholderia puraquae sp. nov., a novel Burkholderia cepacia complex species from hospital setting samples.</title>
        <authorList>
            <person name="Martina P."/>
            <person name="Leguizamon M."/>
            <person name="Prieto C."/>
            <person name="Sousa S."/>
            <person name="Montanaro P."/>
            <person name="Draghi W."/>
            <person name="Staembler M."/>
            <person name="Bettiol M."/>
            <person name="Figoli C."/>
            <person name="Palau J."/>
            <person name="Alvarez F."/>
            <person name="Benetti S."/>
            <person name="Anchat E."/>
            <person name="Vescina C."/>
            <person name="Ferreras J."/>
            <person name="Lasch P."/>
            <person name="Lagares A."/>
            <person name="Zorreguieta A."/>
            <person name="Yantorno O."/>
            <person name="Bosch A."/>
        </authorList>
    </citation>
    <scope>NUCLEOTIDE SEQUENCE [LARGE SCALE GENOMIC DNA]</scope>
    <source>
        <strain evidence="1 2">CAMPA 1040</strain>
    </source>
</reference>
<comment type="caution">
    <text evidence="1">The sequence shown here is derived from an EMBL/GenBank/DDBJ whole genome shotgun (WGS) entry which is preliminary data.</text>
</comment>
<accession>A0A1X1PNJ7</accession>
<sequence>MPISHARGRFIGGEPASRSAHIVPITFLEMTTDKRVDASHSDPLPSLPSNYMECSVNTDASCSWCLANLTAA</sequence>